<evidence type="ECO:0000256" key="2">
    <source>
        <dbReference type="ARBA" id="ARBA00023315"/>
    </source>
</evidence>
<organism evidence="6 7">
    <name type="scientific">Xenorhabdus lircayensis</name>
    <dbReference type="NCBI Taxonomy" id="2763499"/>
    <lineage>
        <taxon>Bacteria</taxon>
        <taxon>Pseudomonadati</taxon>
        <taxon>Pseudomonadota</taxon>
        <taxon>Gammaproteobacteria</taxon>
        <taxon>Enterobacterales</taxon>
        <taxon>Morganellaceae</taxon>
        <taxon>Xenorhabdus</taxon>
    </lineage>
</organism>
<keyword evidence="1" id="KW-0808">Transferase</keyword>
<dbReference type="Proteomes" id="UP000696184">
    <property type="component" value="Unassembled WGS sequence"/>
</dbReference>
<evidence type="ECO:0000313" key="7">
    <source>
        <dbReference type="Proteomes" id="UP000696184"/>
    </source>
</evidence>
<dbReference type="EMBL" id="JACOII010000028">
    <property type="protein sequence ID" value="MBI6548565.1"/>
    <property type="molecule type" value="Genomic_DNA"/>
</dbReference>
<name>A0ABS0U733_9GAMM</name>
<dbReference type="RefSeq" id="WP_198689348.1">
    <property type="nucleotide sequence ID" value="NZ_CAWPUD010000025.1"/>
</dbReference>
<keyword evidence="7" id="KW-1185">Reference proteome</keyword>
<evidence type="ECO:0000256" key="3">
    <source>
        <dbReference type="ARBA" id="ARBA00023785"/>
    </source>
</evidence>
<dbReference type="Pfam" id="PF03421">
    <property type="entry name" value="Acetyltransf_14"/>
    <property type="match status" value="1"/>
</dbReference>
<sequence>MPKEIRKGWMESYLSEYISGVESALNANIQMMPNYAIDYDKNYFLPHLVSMENNEKPGLNLSIIYDINLLPDHIRTEVNVNNPSIRLIVFKDKNSDHAIAFDCRYIKDMGISILGIESANSINDVGAREIARFCEELDFKAVTVPISLHIISSNQQYSFSECIIYSFILAKKMFKEQERMLCLHQKNLKNEFEVHDEFKSVIKPEWVDRYLLPLFMKHCQSTKRIDEYLSVELDKKILGDLDKKKCFVNKMNETLLMRHNRFRVKGRCIKNVMEIEEREYCNSIFLKRKRELEKLLLYIKKYDL</sequence>
<comment type="caution">
    <text evidence="6">The sequence shown here is derived from an EMBL/GenBank/DDBJ whole genome shotgun (WGS) entry which is preliminary data.</text>
</comment>
<accession>A0ABS0U733</accession>
<evidence type="ECO:0000313" key="6">
    <source>
        <dbReference type="EMBL" id="MBI6548565.1"/>
    </source>
</evidence>
<dbReference type="InterPro" id="IPR005083">
    <property type="entry name" value="YopJ-like"/>
</dbReference>
<protein>
    <submittedName>
        <fullName evidence="6">Uncharacterized protein</fullName>
    </submittedName>
</protein>
<comment type="catalytic activity">
    <reaction evidence="4">
        <text>L-threonyl-[protein] + acetyl-CoA = O-acetyl-L-threonyl-[protein] + CoA</text>
        <dbReference type="Rhea" id="RHEA:65340"/>
        <dbReference type="Rhea" id="RHEA-COMP:11060"/>
        <dbReference type="Rhea" id="RHEA-COMP:16780"/>
        <dbReference type="ChEBI" id="CHEBI:30013"/>
        <dbReference type="ChEBI" id="CHEBI:57287"/>
        <dbReference type="ChEBI" id="CHEBI:57288"/>
        <dbReference type="ChEBI" id="CHEBI:141025"/>
    </reaction>
    <physiologicalReaction direction="left-to-right" evidence="4">
        <dbReference type="Rhea" id="RHEA:65341"/>
    </physiologicalReaction>
</comment>
<evidence type="ECO:0000256" key="5">
    <source>
        <dbReference type="ARBA" id="ARBA00048662"/>
    </source>
</evidence>
<comment type="catalytic activity">
    <reaction evidence="5">
        <text>L-seryl-[protein] + acetyl-CoA = O-acetyl-L-seryl-[protein] + CoA</text>
        <dbReference type="Rhea" id="RHEA:59392"/>
        <dbReference type="Rhea" id="RHEA-COMP:9863"/>
        <dbReference type="Rhea" id="RHEA-COMP:15352"/>
        <dbReference type="ChEBI" id="CHEBI:29999"/>
        <dbReference type="ChEBI" id="CHEBI:57287"/>
        <dbReference type="ChEBI" id="CHEBI:57288"/>
        <dbReference type="ChEBI" id="CHEBI:141128"/>
    </reaction>
    <physiologicalReaction direction="left-to-right" evidence="5">
        <dbReference type="Rhea" id="RHEA:59393"/>
    </physiologicalReaction>
</comment>
<gene>
    <name evidence="6" type="ORF">H8A87_07480</name>
</gene>
<reference evidence="6 7" key="1">
    <citation type="submission" date="2020-08" db="EMBL/GenBank/DDBJ databases">
        <title>Description of Xenorhabdus lircayensis sp. nov., the symbiotic bacterium associated with the entomopathogenic nematode Steirnernema unicornum.</title>
        <authorList>
            <person name="Castaneda-Alvarez C."/>
            <person name="Prodan S."/>
            <person name="Zamorano A."/>
            <person name="San-Blas E."/>
            <person name="Aballay E."/>
        </authorList>
    </citation>
    <scope>NUCLEOTIDE SEQUENCE [LARGE SCALE GENOMIC DNA]</scope>
    <source>
        <strain evidence="6 7">VLS</strain>
    </source>
</reference>
<proteinExistence type="inferred from homology"/>
<keyword evidence="2" id="KW-0012">Acyltransferase</keyword>
<evidence type="ECO:0000256" key="4">
    <source>
        <dbReference type="ARBA" id="ARBA00048364"/>
    </source>
</evidence>
<evidence type="ECO:0000256" key="1">
    <source>
        <dbReference type="ARBA" id="ARBA00022679"/>
    </source>
</evidence>
<comment type="similarity">
    <text evidence="3">Belongs to the acetyltransferase YopJ family.</text>
</comment>